<accession>A0A2N0RCB2</accession>
<dbReference type="VEuPathDB" id="FungiDB:RhiirA1_425379"/>
<reference evidence="1 2" key="2">
    <citation type="submission" date="2017-10" db="EMBL/GenBank/DDBJ databases">
        <title>Genome analyses suggest a sexual origin of heterokaryosis in a supposedly ancient asexual fungus.</title>
        <authorList>
            <person name="Corradi N."/>
            <person name="Sedzielewska K."/>
            <person name="Noel J."/>
            <person name="Charron P."/>
            <person name="Farinelli L."/>
            <person name="Marton T."/>
            <person name="Kruger M."/>
            <person name="Pelin A."/>
            <person name="Brachmann A."/>
            <person name="Corradi N."/>
        </authorList>
    </citation>
    <scope>NUCLEOTIDE SEQUENCE [LARGE SCALE GENOMIC DNA]</scope>
    <source>
        <strain evidence="1 2">A1</strain>
    </source>
</reference>
<evidence type="ECO:0000313" key="2">
    <source>
        <dbReference type="Proteomes" id="UP000232688"/>
    </source>
</evidence>
<name>A0A2N0RCB2_9GLOM</name>
<dbReference type="Proteomes" id="UP000232688">
    <property type="component" value="Unassembled WGS sequence"/>
</dbReference>
<dbReference type="AlphaFoldDB" id="A0A2N0RCB2"/>
<sequence>MDENKLSDDVIGQIKDFKHNNLSKEQESLIDKLILNEELKTYYKEYGLCNVCSQLKRNRKLCNYCLLQNFKNCTSGNYEVDKL</sequence>
<comment type="caution">
    <text evidence="1">The sequence shown here is derived from an EMBL/GenBank/DDBJ whole genome shotgun (WGS) entry which is preliminary data.</text>
</comment>
<proteinExistence type="predicted"/>
<dbReference type="EMBL" id="LLXH01001066">
    <property type="protein sequence ID" value="PKC60939.1"/>
    <property type="molecule type" value="Genomic_DNA"/>
</dbReference>
<evidence type="ECO:0000313" key="1">
    <source>
        <dbReference type="EMBL" id="PKC60939.1"/>
    </source>
</evidence>
<protein>
    <submittedName>
        <fullName evidence="1">Uncharacterized protein</fullName>
    </submittedName>
</protein>
<organism evidence="1 2">
    <name type="scientific">Rhizophagus irregularis</name>
    <dbReference type="NCBI Taxonomy" id="588596"/>
    <lineage>
        <taxon>Eukaryota</taxon>
        <taxon>Fungi</taxon>
        <taxon>Fungi incertae sedis</taxon>
        <taxon>Mucoromycota</taxon>
        <taxon>Glomeromycotina</taxon>
        <taxon>Glomeromycetes</taxon>
        <taxon>Glomerales</taxon>
        <taxon>Glomeraceae</taxon>
        <taxon>Rhizophagus</taxon>
    </lineage>
</organism>
<feature type="non-terminal residue" evidence="1">
    <location>
        <position position="83"/>
    </location>
</feature>
<reference evidence="1 2" key="1">
    <citation type="submission" date="2017-10" db="EMBL/GenBank/DDBJ databases">
        <title>Extensive intraspecific genome diversity in a model arbuscular mycorrhizal fungus.</title>
        <authorList>
            <person name="Chen E.C.H."/>
            <person name="Morin E."/>
            <person name="Baudet D."/>
            <person name="Noel J."/>
            <person name="Ndikumana S."/>
            <person name="Charron P."/>
            <person name="St-Onge C."/>
            <person name="Giorgi J."/>
            <person name="Grigoriev I.V."/>
            <person name="Roux C."/>
            <person name="Martin F.M."/>
            <person name="Corradi N."/>
        </authorList>
    </citation>
    <scope>NUCLEOTIDE SEQUENCE [LARGE SCALE GENOMIC DNA]</scope>
    <source>
        <strain evidence="1 2">A1</strain>
    </source>
</reference>
<gene>
    <name evidence="1" type="ORF">RhiirA1_425379</name>
</gene>